<dbReference type="GO" id="GO:0003729">
    <property type="term" value="F:mRNA binding"/>
    <property type="evidence" value="ECO:0007669"/>
    <property type="project" value="TreeGrafter"/>
</dbReference>
<feature type="compositionally biased region" description="Low complexity" evidence="8">
    <location>
        <begin position="869"/>
        <end position="881"/>
    </location>
</feature>
<dbReference type="PANTHER" id="PTHR23253">
    <property type="entry name" value="EUKARYOTIC TRANSLATION INITIATION FACTOR 4 GAMMA"/>
    <property type="match status" value="1"/>
</dbReference>
<keyword evidence="11" id="KW-1185">Reference proteome</keyword>
<accession>A0A4U0WKX2</accession>
<name>A0A4U0WKX2_9PEZI</name>
<organism evidence="10 11">
    <name type="scientific">Cryomyces minteri</name>
    <dbReference type="NCBI Taxonomy" id="331657"/>
    <lineage>
        <taxon>Eukaryota</taxon>
        <taxon>Fungi</taxon>
        <taxon>Dikarya</taxon>
        <taxon>Ascomycota</taxon>
        <taxon>Pezizomycotina</taxon>
        <taxon>Dothideomycetes</taxon>
        <taxon>Dothideomycetes incertae sedis</taxon>
        <taxon>Cryomyces</taxon>
    </lineage>
</organism>
<comment type="subcellular location">
    <subcellularLocation>
        <location evidence="1">Cytoplasm</location>
    </subcellularLocation>
</comment>
<protein>
    <recommendedName>
        <fullName evidence="9">MIF4G domain-containing protein</fullName>
    </recommendedName>
</protein>
<keyword evidence="6" id="KW-0694">RNA-binding</keyword>
<feature type="region of interest" description="Disordered" evidence="8">
    <location>
        <begin position="1"/>
        <end position="206"/>
    </location>
</feature>
<evidence type="ECO:0000313" key="11">
    <source>
        <dbReference type="Proteomes" id="UP000308768"/>
    </source>
</evidence>
<feature type="compositionally biased region" description="Polar residues" evidence="8">
    <location>
        <begin position="157"/>
        <end position="168"/>
    </location>
</feature>
<dbReference type="SUPFAM" id="SSF48371">
    <property type="entry name" value="ARM repeat"/>
    <property type="match status" value="1"/>
</dbReference>
<dbReference type="AlphaFoldDB" id="A0A4U0WKX2"/>
<feature type="compositionally biased region" description="Basic and acidic residues" evidence="8">
    <location>
        <begin position="1"/>
        <end position="72"/>
    </location>
</feature>
<evidence type="ECO:0000256" key="7">
    <source>
        <dbReference type="ARBA" id="ARBA00022917"/>
    </source>
</evidence>
<evidence type="ECO:0000256" key="6">
    <source>
        <dbReference type="ARBA" id="ARBA00022884"/>
    </source>
</evidence>
<evidence type="ECO:0000256" key="3">
    <source>
        <dbReference type="ARBA" id="ARBA00022490"/>
    </source>
</evidence>
<dbReference type="SMART" id="SM00543">
    <property type="entry name" value="MIF4G"/>
    <property type="match status" value="1"/>
</dbReference>
<feature type="compositionally biased region" description="Basic and acidic residues" evidence="8">
    <location>
        <begin position="401"/>
        <end position="417"/>
    </location>
</feature>
<dbReference type="Pfam" id="PF02854">
    <property type="entry name" value="MIF4G"/>
    <property type="match status" value="1"/>
</dbReference>
<feature type="compositionally biased region" description="Low complexity" evidence="8">
    <location>
        <begin position="784"/>
        <end position="805"/>
    </location>
</feature>
<dbReference type="STRING" id="331657.A0A4U0WKX2"/>
<evidence type="ECO:0000256" key="5">
    <source>
        <dbReference type="ARBA" id="ARBA00022553"/>
    </source>
</evidence>
<dbReference type="OrthoDB" id="514777at2759"/>
<dbReference type="InterPro" id="IPR003890">
    <property type="entry name" value="MIF4G-like_typ-3"/>
</dbReference>
<keyword evidence="7" id="KW-0648">Protein biosynthesis</keyword>
<dbReference type="Gene3D" id="1.20.970.30">
    <property type="entry name" value="eIF4G, eIF4E-binding domain"/>
    <property type="match status" value="1"/>
</dbReference>
<dbReference type="Gene3D" id="1.25.40.180">
    <property type="match status" value="1"/>
</dbReference>
<dbReference type="PANTHER" id="PTHR23253:SF9">
    <property type="entry name" value="EUKARYOTIC TRANSLATION INITIATION FACTOR 4 GAMMA 2"/>
    <property type="match status" value="1"/>
</dbReference>
<reference evidence="10 11" key="1">
    <citation type="submission" date="2017-03" db="EMBL/GenBank/DDBJ databases">
        <title>Genomes of endolithic fungi from Antarctica.</title>
        <authorList>
            <person name="Coleine C."/>
            <person name="Masonjones S."/>
            <person name="Stajich J.E."/>
        </authorList>
    </citation>
    <scope>NUCLEOTIDE SEQUENCE [LARGE SCALE GENOMIC DNA]</scope>
    <source>
        <strain evidence="10 11">CCFEE 5187</strain>
    </source>
</reference>
<feature type="compositionally biased region" description="Basic and acidic residues" evidence="8">
    <location>
        <begin position="81"/>
        <end position="105"/>
    </location>
</feature>
<keyword evidence="4" id="KW-0396">Initiation factor</keyword>
<dbReference type="InterPro" id="IPR036211">
    <property type="entry name" value="eIF4G_eIF4E-bd_sf"/>
</dbReference>
<dbReference type="GO" id="GO:0016281">
    <property type="term" value="C:eukaryotic translation initiation factor 4F complex"/>
    <property type="evidence" value="ECO:0007669"/>
    <property type="project" value="TreeGrafter"/>
</dbReference>
<feature type="compositionally biased region" description="Basic and acidic residues" evidence="8">
    <location>
        <begin position="112"/>
        <end position="135"/>
    </location>
</feature>
<feature type="domain" description="MIF4G" evidence="9">
    <location>
        <begin position="464"/>
        <end position="703"/>
    </location>
</feature>
<dbReference type="GO" id="GO:0010494">
    <property type="term" value="C:cytoplasmic stress granule"/>
    <property type="evidence" value="ECO:0007669"/>
    <property type="project" value="UniProtKB-ARBA"/>
</dbReference>
<feature type="region of interest" description="Disordered" evidence="8">
    <location>
        <begin position="784"/>
        <end position="913"/>
    </location>
</feature>
<dbReference type="Proteomes" id="UP000308768">
    <property type="component" value="Unassembled WGS sequence"/>
</dbReference>
<feature type="compositionally biased region" description="Low complexity" evidence="8">
    <location>
        <begin position="307"/>
        <end position="322"/>
    </location>
</feature>
<feature type="compositionally biased region" description="Polar residues" evidence="8">
    <location>
        <begin position="882"/>
        <end position="894"/>
    </location>
</feature>
<keyword evidence="5" id="KW-0597">Phosphoprotein</keyword>
<feature type="compositionally biased region" description="Low complexity" evidence="8">
    <location>
        <begin position="284"/>
        <end position="294"/>
    </location>
</feature>
<dbReference type="SUPFAM" id="SSF101489">
    <property type="entry name" value="Eukaryotic initiation factor 4f subunit eIF4g, eIF4e-binding domain"/>
    <property type="match status" value="1"/>
</dbReference>
<evidence type="ECO:0000256" key="4">
    <source>
        <dbReference type="ARBA" id="ARBA00022540"/>
    </source>
</evidence>
<gene>
    <name evidence="10" type="ORF">B0A49_10090</name>
</gene>
<comment type="caution">
    <text evidence="10">The sequence shown here is derived from an EMBL/GenBank/DDBJ whole genome shotgun (WGS) entry which is preliminary data.</text>
</comment>
<feature type="region of interest" description="Disordered" evidence="8">
    <location>
        <begin position="726"/>
        <end position="770"/>
    </location>
</feature>
<proteinExistence type="inferred from homology"/>
<feature type="region of interest" description="Disordered" evidence="8">
    <location>
        <begin position="273"/>
        <end position="421"/>
    </location>
</feature>
<evidence type="ECO:0000256" key="2">
    <source>
        <dbReference type="ARBA" id="ARBA00005775"/>
    </source>
</evidence>
<feature type="compositionally biased region" description="Basic and acidic residues" evidence="8">
    <location>
        <begin position="903"/>
        <end position="913"/>
    </location>
</feature>
<feature type="non-terminal residue" evidence="10">
    <location>
        <position position="1"/>
    </location>
</feature>
<dbReference type="InterPro" id="IPR022745">
    <property type="entry name" value="eIF4G1_eIF4E-bd"/>
</dbReference>
<keyword evidence="3" id="KW-0963">Cytoplasm</keyword>
<evidence type="ECO:0000256" key="8">
    <source>
        <dbReference type="SAM" id="MobiDB-lite"/>
    </source>
</evidence>
<dbReference type="FunFam" id="1.25.40.180:FF:000020">
    <property type="entry name" value="Eukaryotic translation initiation factor subunit"/>
    <property type="match status" value="1"/>
</dbReference>
<sequence length="913" mass="98082">EESDAKAAKDKEEADAKARAEEEVARKAVAEAERAAAADAKDRDDAEKLKADEDDKARLQQEEDERLEREIAEMEELERQEEEREKAYQEKKKKEREEKVRKDAEAAANADEEMRRAEREAEAAEEAKQASKPTDEASAAFASLKKPTLGPGAVASESGTATPASDESASMPPPQQPAQPKFTASKPKPAHLKLETSKPVEPAQPTPAMQALKSARFLRVQSDSAIYPEGIKSPNPAANPGGARVGKQYDNAFLLQFQNVFKEPPSVDWETKIKETLGESSDATPRTSTRTPSSVAMGARQPSGRQAAAPSFSAMGSFASGGRTLPPGTTSQDRFLASQAGSAPRPTMNNPLASFAGRPGGFPVGGPAPMSRTGSLQTMGQMGGPNSPRTGTSARGKRDSRRGGLDKAPSRREEEQAAKAMPLTAGMDLKPLELSKSGWKPTSIVNPVASNPDPSGHMAPDMVQRKVKAALNKMTPEKFDKIADQILEIAGQSKNENDGRTLRQVIALTFEKACDEAHWASMYAKFCHRMLQTMSPDIKDENVRDKNGNPVVGGGLFRKYLLNRCQEEFERGWEVNLPEKPEGQTEEAAMLSDEYYVAAAAKRKGLGLIQFIGELYKLGMLTLRIMHECVVKLLNFEGLPDESAVESLVKLLRTVGGTMSATEQGQSLIKSYFERIQSIMEMPELPSRLHFMLLDTVDLRKKNWHSKDDQKGPKTLQEIHDETMAANQQKELERSRQNQRGGGGGGRAPMGRGDARNFSGNMPPPPDYTRNTVAIEDLRKLGRGASNRNASSGGSSLAPSLGAPSMFGSRSGSGRKTLGPPGTGEASGNSSRTGTPPVKEKEKEPTTNANAFSALAALDPSGEGEGAEEVASPPSAADSPPTTKANPATAQAQPKSPGGDAPAESKDDAKTDS</sequence>
<dbReference type="InterPro" id="IPR016024">
    <property type="entry name" value="ARM-type_fold"/>
</dbReference>
<dbReference type="GO" id="GO:0003743">
    <property type="term" value="F:translation initiation factor activity"/>
    <property type="evidence" value="ECO:0007669"/>
    <property type="project" value="UniProtKB-KW"/>
</dbReference>
<evidence type="ECO:0000256" key="1">
    <source>
        <dbReference type="ARBA" id="ARBA00004496"/>
    </source>
</evidence>
<evidence type="ECO:0000259" key="9">
    <source>
        <dbReference type="SMART" id="SM00543"/>
    </source>
</evidence>
<evidence type="ECO:0000313" key="10">
    <source>
        <dbReference type="EMBL" id="TKA62225.1"/>
    </source>
</evidence>
<dbReference type="Pfam" id="PF12152">
    <property type="entry name" value="eIF_4G1"/>
    <property type="match status" value="1"/>
</dbReference>
<comment type="similarity">
    <text evidence="2">Belongs to the eukaryotic initiation factor 4G family.</text>
</comment>
<dbReference type="EMBL" id="NAJN01001601">
    <property type="protein sequence ID" value="TKA62225.1"/>
    <property type="molecule type" value="Genomic_DNA"/>
</dbReference>